<dbReference type="AlphaFoldDB" id="U5EUM6"/>
<evidence type="ECO:0000313" key="5">
    <source>
        <dbReference type="EMBL" id="JAB57616.1"/>
    </source>
</evidence>
<proteinExistence type="evidence at transcript level"/>
<keyword evidence="2 5" id="KW-0808">Transferase</keyword>
<dbReference type="InterPro" id="IPR039135">
    <property type="entry name" value="NAT9-like"/>
</dbReference>
<keyword evidence="3" id="KW-0012">Acyltransferase</keyword>
<evidence type="ECO:0000256" key="3">
    <source>
        <dbReference type="ARBA" id="ARBA00023315"/>
    </source>
</evidence>
<dbReference type="InterPro" id="IPR000182">
    <property type="entry name" value="GNAT_dom"/>
</dbReference>
<dbReference type="SUPFAM" id="SSF55729">
    <property type="entry name" value="Acyl-CoA N-acyltransferases (Nat)"/>
    <property type="match status" value="1"/>
</dbReference>
<dbReference type="InterPro" id="IPR016181">
    <property type="entry name" value="Acyl_CoA_acyltransferase"/>
</dbReference>
<reference evidence="5" key="1">
    <citation type="journal article" date="2014" name="Insect Biochem. Mol. Biol.">
        <title>An insight into the sialome of the frog biting fly, Corethrella appendiculata.</title>
        <authorList>
            <person name="Ribeiro J.M.C."/>
            <person name="Chagas A.C."/>
            <person name="Pham V.M."/>
            <person name="Lounibos L.P."/>
            <person name="Calvo E."/>
        </authorList>
    </citation>
    <scope>NUCLEOTIDE SEQUENCE</scope>
    <source>
        <tissue evidence="5">Salivary glands</tissue>
    </source>
</reference>
<dbReference type="EMBL" id="GANO01002255">
    <property type="protein sequence ID" value="JAB57616.1"/>
    <property type="molecule type" value="mRNA"/>
</dbReference>
<dbReference type="PANTHER" id="PTHR13256">
    <property type="entry name" value="N-ACETYLTRANSFERASE 9"/>
    <property type="match status" value="1"/>
</dbReference>
<dbReference type="GO" id="GO:0008080">
    <property type="term" value="F:N-acetyltransferase activity"/>
    <property type="evidence" value="ECO:0007669"/>
    <property type="project" value="InterPro"/>
</dbReference>
<protein>
    <submittedName>
        <fullName evidence="5">Putative phosphoglucosamine acetyltransferase</fullName>
    </submittedName>
</protein>
<comment type="similarity">
    <text evidence="1">Belongs to the acetyltransferase family. GNAT subfamily.</text>
</comment>
<feature type="domain" description="N-acetyltransferase" evidence="4">
    <location>
        <begin position="14"/>
        <end position="159"/>
    </location>
</feature>
<dbReference type="Pfam" id="PF13302">
    <property type="entry name" value="Acetyltransf_3"/>
    <property type="match status" value="1"/>
</dbReference>
<evidence type="ECO:0000256" key="2">
    <source>
        <dbReference type="ARBA" id="ARBA00022679"/>
    </source>
</evidence>
<accession>U5EUM6</accession>
<dbReference type="PANTHER" id="PTHR13256:SF16">
    <property type="entry name" value="ALPHA_BETA-TUBULIN-N-ACETYLTRANSFERASE 9"/>
    <property type="match status" value="1"/>
</dbReference>
<dbReference type="Gene3D" id="3.40.630.30">
    <property type="match status" value="1"/>
</dbReference>
<sequence>MKINENVKIIGKNVILVPYERKHVEKYHNWMKDRELLELTASQPLSLQEEYEMQETWRNDEDKCTFLILDKFKYEQTQDEIESLIGDTNIFLYSNEEQRTSEIEIMIAEKDCRGKKLGWESTLLMLNYGIQYLKIVKYLAIIKYHNDKSINMFKKLHFEEIKRIEVFKEITFGREVNETWLQWLNSEITTFEVEPYNK</sequence>
<evidence type="ECO:0000256" key="1">
    <source>
        <dbReference type="ARBA" id="ARBA00009342"/>
    </source>
</evidence>
<evidence type="ECO:0000259" key="4">
    <source>
        <dbReference type="Pfam" id="PF13302"/>
    </source>
</evidence>
<organism evidence="5">
    <name type="scientific">Corethrella appendiculata</name>
    <dbReference type="NCBI Taxonomy" id="1370023"/>
    <lineage>
        <taxon>Eukaryota</taxon>
        <taxon>Metazoa</taxon>
        <taxon>Ecdysozoa</taxon>
        <taxon>Arthropoda</taxon>
        <taxon>Hexapoda</taxon>
        <taxon>Insecta</taxon>
        <taxon>Pterygota</taxon>
        <taxon>Neoptera</taxon>
        <taxon>Endopterygota</taxon>
        <taxon>Diptera</taxon>
        <taxon>Nematocera</taxon>
        <taxon>Culicoidea</taxon>
        <taxon>Chaoboridae</taxon>
        <taxon>Corethrella</taxon>
    </lineage>
</organism>
<name>U5EUM6_9DIPT</name>